<dbReference type="Pfam" id="PF09329">
    <property type="entry name" value="zf-primase"/>
    <property type="match status" value="1"/>
</dbReference>
<evidence type="ECO:0000256" key="6">
    <source>
        <dbReference type="ARBA" id="ARBA00022771"/>
    </source>
</evidence>
<evidence type="ECO:0000259" key="9">
    <source>
        <dbReference type="SMART" id="SM01280"/>
    </source>
</evidence>
<dbReference type="PANTHER" id="PTHR13454">
    <property type="entry name" value="PROTEIN MCM10 HOMOLOG"/>
    <property type="match status" value="1"/>
</dbReference>
<evidence type="ECO:0000256" key="3">
    <source>
        <dbReference type="ARBA" id="ARBA00017770"/>
    </source>
</evidence>
<dbReference type="GO" id="GO:0043596">
    <property type="term" value="C:nuclear replication fork"/>
    <property type="evidence" value="ECO:0007669"/>
    <property type="project" value="TreeGrafter"/>
</dbReference>
<dbReference type="InterPro" id="IPR015411">
    <property type="entry name" value="Rep_factor_Mcm10_C"/>
</dbReference>
<evidence type="ECO:0000256" key="7">
    <source>
        <dbReference type="ARBA" id="ARBA00022833"/>
    </source>
</evidence>
<dbReference type="InterPro" id="IPR015408">
    <property type="entry name" value="Znf_Mcm10/DnaG"/>
</dbReference>
<dbReference type="InterPro" id="IPR040184">
    <property type="entry name" value="Mcm10"/>
</dbReference>
<comment type="subcellular location">
    <subcellularLocation>
        <location evidence="1">Nucleus</location>
    </subcellularLocation>
</comment>
<dbReference type="Pfam" id="PF22379">
    <property type="entry name" value="OB_MCM10"/>
    <property type="match status" value="1"/>
</dbReference>
<evidence type="ECO:0000256" key="2">
    <source>
        <dbReference type="ARBA" id="ARBA00009679"/>
    </source>
</evidence>
<dbReference type="GO" id="GO:0008270">
    <property type="term" value="F:zinc ion binding"/>
    <property type="evidence" value="ECO:0007669"/>
    <property type="project" value="UniProtKB-KW"/>
</dbReference>
<organism evidence="10 11">
    <name type="scientific">Angiostrongylus cantonensis</name>
    <name type="common">Rat lungworm</name>
    <dbReference type="NCBI Taxonomy" id="6313"/>
    <lineage>
        <taxon>Eukaryota</taxon>
        <taxon>Metazoa</taxon>
        <taxon>Ecdysozoa</taxon>
        <taxon>Nematoda</taxon>
        <taxon>Chromadorea</taxon>
        <taxon>Rhabditida</taxon>
        <taxon>Rhabditina</taxon>
        <taxon>Rhabditomorpha</taxon>
        <taxon>Strongyloidea</taxon>
        <taxon>Metastrongylidae</taxon>
        <taxon>Angiostrongylus</taxon>
    </lineage>
</organism>
<dbReference type="GO" id="GO:0003688">
    <property type="term" value="F:DNA replication origin binding"/>
    <property type="evidence" value="ECO:0007669"/>
    <property type="project" value="TreeGrafter"/>
</dbReference>
<keyword evidence="4" id="KW-0235">DNA replication</keyword>
<sequence>MVKQKPKESVLTGVAKKEYVPTAVFDNFFRLRIRYIFMCDAPFICSVAIVVLCRNPKISSTTFDCYIDGHRRVRMSELRLNTSATAGVIVNRDVRKSVNGKDYLIWKLHDLKDCQDPPVTLLLFGEACKEFWKLQVGICVALMTPQIADNDQNICTCVLTEVFKYIQVVELGFSSDLGTCKGVKLDGQKCSNFVNISLSEFCVHHVMKEARKLSANRAQVLSTTSNLTGTIHPVGKSNVFKQSEMKTTTKAEERTKLKEIIGGRVSDRILWVESSNILTLRNMIFMTRFCSDTFLKCFQAQGLAMQKHLDSLEQAEKVETFASECMAVKNVRVVSCKKCGYTAQKQSELCMREGHYVTKGTAEKRFFKCSSCQRRTVAYGIMPTKVCKHCHENEWVRVAMKDERKVQLENEKLLVRGEERKFVNS</sequence>
<dbReference type="InterPro" id="IPR056791">
    <property type="entry name" value="Znf_Mcm10_C"/>
</dbReference>
<dbReference type="Pfam" id="PF09332">
    <property type="entry name" value="Mcm10"/>
    <property type="match status" value="1"/>
</dbReference>
<proteinExistence type="inferred from homology"/>
<dbReference type="Proteomes" id="UP000035642">
    <property type="component" value="Unassembled WGS sequence"/>
</dbReference>
<protein>
    <recommendedName>
        <fullName evidence="3">Protein MCM10 homolog</fullName>
    </recommendedName>
</protein>
<feature type="domain" description="Replication factor Mcm10 C-terminal" evidence="9">
    <location>
        <begin position="175"/>
        <end position="425"/>
    </location>
</feature>
<dbReference type="Gene3D" id="2.40.50.140">
    <property type="entry name" value="Nucleic acid-binding proteins"/>
    <property type="match status" value="1"/>
</dbReference>
<dbReference type="InterPro" id="IPR012340">
    <property type="entry name" value="NA-bd_OB-fold"/>
</dbReference>
<dbReference type="STRING" id="6313.A0A0K0DNB4"/>
<name>A0A0K0DNB4_ANGCA</name>
<dbReference type="WBParaSite" id="ACAC_0001324401-mRNA-1">
    <property type="protein sequence ID" value="ACAC_0001324401-mRNA-1"/>
    <property type="gene ID" value="ACAC_0001324401"/>
</dbReference>
<evidence type="ECO:0000313" key="11">
    <source>
        <dbReference type="WBParaSite" id="ACAC_0001324401-mRNA-1"/>
    </source>
</evidence>
<evidence type="ECO:0000256" key="4">
    <source>
        <dbReference type="ARBA" id="ARBA00022705"/>
    </source>
</evidence>
<dbReference type="SMART" id="SM01280">
    <property type="entry name" value="Mcm10"/>
    <property type="match status" value="1"/>
</dbReference>
<keyword evidence="8" id="KW-0539">Nucleus</keyword>
<keyword evidence="6" id="KW-0863">Zinc-finger</keyword>
<dbReference type="PANTHER" id="PTHR13454:SF11">
    <property type="entry name" value="PROTEIN MCM10 HOMOLOG"/>
    <property type="match status" value="1"/>
</dbReference>
<dbReference type="GO" id="GO:0006270">
    <property type="term" value="P:DNA replication initiation"/>
    <property type="evidence" value="ECO:0007669"/>
    <property type="project" value="InterPro"/>
</dbReference>
<dbReference type="GO" id="GO:0003697">
    <property type="term" value="F:single-stranded DNA binding"/>
    <property type="evidence" value="ECO:0007669"/>
    <property type="project" value="InterPro"/>
</dbReference>
<evidence type="ECO:0000256" key="8">
    <source>
        <dbReference type="ARBA" id="ARBA00023242"/>
    </source>
</evidence>
<reference evidence="11" key="2">
    <citation type="submission" date="2017-02" db="UniProtKB">
        <authorList>
            <consortium name="WormBaseParasite"/>
        </authorList>
    </citation>
    <scope>IDENTIFICATION</scope>
</reference>
<accession>A0A0K0DNB4</accession>
<reference evidence="10" key="1">
    <citation type="submission" date="2012-09" db="EMBL/GenBank/DDBJ databases">
        <authorList>
            <person name="Martin A.A."/>
        </authorList>
    </citation>
    <scope>NUCLEOTIDE SEQUENCE</scope>
</reference>
<keyword evidence="7" id="KW-0862">Zinc</keyword>
<dbReference type="InterPro" id="IPR055065">
    <property type="entry name" value="OB_MCM10"/>
</dbReference>
<dbReference type="AlphaFoldDB" id="A0A0K0DNB4"/>
<keyword evidence="10" id="KW-1185">Reference proteome</keyword>
<evidence type="ECO:0000313" key="10">
    <source>
        <dbReference type="Proteomes" id="UP000035642"/>
    </source>
</evidence>
<evidence type="ECO:0000256" key="5">
    <source>
        <dbReference type="ARBA" id="ARBA00022723"/>
    </source>
</evidence>
<comment type="similarity">
    <text evidence="2">Belongs to the MCM10 family.</text>
</comment>
<keyword evidence="5" id="KW-0479">Metal-binding</keyword>
<evidence type="ECO:0000256" key="1">
    <source>
        <dbReference type="ARBA" id="ARBA00004123"/>
    </source>
</evidence>
<dbReference type="Pfam" id="PF24863">
    <property type="entry name" value="zf-CCCH_Mcm10"/>
    <property type="match status" value="1"/>
</dbReference>